<accession>A0A6J5ST38</accession>
<protein>
    <submittedName>
        <fullName evidence="1">Uncharacterized protein</fullName>
    </submittedName>
</protein>
<gene>
    <name evidence="1" type="ORF">UFOVP1608_46</name>
</gene>
<sequence length="87" mass="9859">MTSLETHEKNLTWIDLEIDDFSEAVSHSGQLLLNSLTTLRKVLERHKPDKEGFCELSCIDKNDDGHSWSIVHFPCPTYTTITEGLGI</sequence>
<proteinExistence type="predicted"/>
<reference evidence="1" key="1">
    <citation type="submission" date="2020-05" db="EMBL/GenBank/DDBJ databases">
        <authorList>
            <person name="Chiriac C."/>
            <person name="Salcher M."/>
            <person name="Ghai R."/>
            <person name="Kavagutti S V."/>
        </authorList>
    </citation>
    <scope>NUCLEOTIDE SEQUENCE</scope>
</reference>
<name>A0A6J5ST38_9CAUD</name>
<dbReference type="EMBL" id="LR797470">
    <property type="protein sequence ID" value="CAB4218708.1"/>
    <property type="molecule type" value="Genomic_DNA"/>
</dbReference>
<evidence type="ECO:0000313" key="1">
    <source>
        <dbReference type="EMBL" id="CAB4218708.1"/>
    </source>
</evidence>
<organism evidence="1">
    <name type="scientific">uncultured Caudovirales phage</name>
    <dbReference type="NCBI Taxonomy" id="2100421"/>
    <lineage>
        <taxon>Viruses</taxon>
        <taxon>Duplodnaviria</taxon>
        <taxon>Heunggongvirae</taxon>
        <taxon>Uroviricota</taxon>
        <taxon>Caudoviricetes</taxon>
        <taxon>Peduoviridae</taxon>
        <taxon>Maltschvirus</taxon>
        <taxon>Maltschvirus maltsch</taxon>
    </lineage>
</organism>